<accession>A0A376CQ06</accession>
<dbReference type="EMBL" id="UFXQ01000001">
    <property type="protein sequence ID" value="STC70534.1"/>
    <property type="molecule type" value="Genomic_DNA"/>
</dbReference>
<protein>
    <recommendedName>
        <fullName evidence="3">YbjN domain-containing protein</fullName>
    </recommendedName>
</protein>
<dbReference type="AlphaFoldDB" id="A0A376CQ06"/>
<evidence type="ECO:0000313" key="1">
    <source>
        <dbReference type="EMBL" id="STC70534.1"/>
    </source>
</evidence>
<reference evidence="1 2" key="1">
    <citation type="submission" date="2018-06" db="EMBL/GenBank/DDBJ databases">
        <authorList>
            <consortium name="Pathogen Informatics"/>
            <person name="Doyle S."/>
        </authorList>
    </citation>
    <scope>NUCLEOTIDE SEQUENCE [LARGE SCALE GENOMIC DNA]</scope>
    <source>
        <strain evidence="1 2">NCTC11862</strain>
    </source>
</reference>
<keyword evidence="2" id="KW-1185">Reference proteome</keyword>
<gene>
    <name evidence="1" type="ORF">NCTC11862_02353</name>
</gene>
<name>A0A376CQ06_9CORY</name>
<sequence length="160" mass="17889">MDENHDHKDTVTDFDITVVGDVLADENLEYRLQDTPTADGTTTVVRTGFVNSAIAFVREGDNLVCEALWRGEFPKAMATTLLAMCNEYNQLQFAPTLRFYEQGEEHVAANAFRILDISKGASYNQIGAFVVSTLDMVVGAFNVLEEQLPNLVTWEDTHEH</sequence>
<dbReference type="Proteomes" id="UP000254467">
    <property type="component" value="Unassembled WGS sequence"/>
</dbReference>
<evidence type="ECO:0000313" key="2">
    <source>
        <dbReference type="Proteomes" id="UP000254467"/>
    </source>
</evidence>
<dbReference type="RefSeq" id="WP_018582042.1">
    <property type="nucleotide sequence ID" value="NZ_LDYD01000008.1"/>
</dbReference>
<dbReference type="STRING" id="35756.GCA_001044155_02477"/>
<evidence type="ECO:0008006" key="3">
    <source>
        <dbReference type="Google" id="ProtNLM"/>
    </source>
</evidence>
<organism evidence="1 2">
    <name type="scientific">Corynebacterium pilosum</name>
    <dbReference type="NCBI Taxonomy" id="35756"/>
    <lineage>
        <taxon>Bacteria</taxon>
        <taxon>Bacillati</taxon>
        <taxon>Actinomycetota</taxon>
        <taxon>Actinomycetes</taxon>
        <taxon>Mycobacteriales</taxon>
        <taxon>Corynebacteriaceae</taxon>
        <taxon>Corynebacterium</taxon>
    </lineage>
</organism>
<proteinExistence type="predicted"/>